<evidence type="ECO:0000259" key="5">
    <source>
        <dbReference type="PROSITE" id="PS50932"/>
    </source>
</evidence>
<dbReference type="GO" id="GO:0000976">
    <property type="term" value="F:transcription cis-regulatory region binding"/>
    <property type="evidence" value="ECO:0007669"/>
    <property type="project" value="TreeGrafter"/>
</dbReference>
<dbReference type="InterPro" id="IPR010982">
    <property type="entry name" value="Lambda_DNA-bd_dom_sf"/>
</dbReference>
<dbReference type="Gene3D" id="1.10.260.40">
    <property type="entry name" value="lambda repressor-like DNA-binding domains"/>
    <property type="match status" value="1"/>
</dbReference>
<dbReference type="Gene3D" id="3.40.50.2300">
    <property type="match status" value="2"/>
</dbReference>
<dbReference type="InterPro" id="IPR000843">
    <property type="entry name" value="HTH_LacI"/>
</dbReference>
<keyword evidence="2" id="KW-0238">DNA-binding</keyword>
<dbReference type="GO" id="GO:0003700">
    <property type="term" value="F:DNA-binding transcription factor activity"/>
    <property type="evidence" value="ECO:0007669"/>
    <property type="project" value="TreeGrafter"/>
</dbReference>
<dbReference type="SMART" id="SM00354">
    <property type="entry name" value="HTH_LACI"/>
    <property type="match status" value="1"/>
</dbReference>
<dbReference type="PRINTS" id="PR00036">
    <property type="entry name" value="HTHLACI"/>
</dbReference>
<evidence type="ECO:0000313" key="6">
    <source>
        <dbReference type="EMBL" id="ADX48043.1"/>
    </source>
</evidence>
<gene>
    <name evidence="6" type="ordered locus">Acav_4154</name>
</gene>
<dbReference type="CDD" id="cd01392">
    <property type="entry name" value="HTH_LacI"/>
    <property type="match status" value="1"/>
</dbReference>
<evidence type="ECO:0000256" key="2">
    <source>
        <dbReference type="ARBA" id="ARBA00023125"/>
    </source>
</evidence>
<organism evidence="6 7">
    <name type="scientific">Paracidovorax avenae (strain ATCC 19860 / DSM 7227 / CCUG 15838 / JCM 20985 / LMG 2117 / NCPPB 1011)</name>
    <name type="common">Acidovorax avenae</name>
    <dbReference type="NCBI Taxonomy" id="643561"/>
    <lineage>
        <taxon>Bacteria</taxon>
        <taxon>Pseudomonadati</taxon>
        <taxon>Pseudomonadota</taxon>
        <taxon>Betaproteobacteria</taxon>
        <taxon>Burkholderiales</taxon>
        <taxon>Comamonadaceae</taxon>
        <taxon>Paracidovorax</taxon>
    </lineage>
</organism>
<evidence type="ECO:0000313" key="7">
    <source>
        <dbReference type="Proteomes" id="UP000002482"/>
    </source>
</evidence>
<reference evidence="6" key="1">
    <citation type="submission" date="2011-02" db="EMBL/GenBank/DDBJ databases">
        <title>Complete sequence of Acidovorax avenae subsp. avenae ATCC 19860.</title>
        <authorList>
            <consortium name="US DOE Joint Genome Institute"/>
            <person name="Lucas S."/>
            <person name="Copeland A."/>
            <person name="Lapidus A."/>
            <person name="Cheng J.-F."/>
            <person name="Goodwin L."/>
            <person name="Pitluck S."/>
            <person name="Chertkov O."/>
            <person name="Held B."/>
            <person name="Detter J.C."/>
            <person name="Han C."/>
            <person name="Tapia R."/>
            <person name="Land M."/>
            <person name="Hauser L."/>
            <person name="Kyrpides N."/>
            <person name="Ivanova N."/>
            <person name="Ovchinnikova G."/>
            <person name="Pagani I."/>
            <person name="Gordon S."/>
            <person name="Woyke T."/>
        </authorList>
    </citation>
    <scope>NUCLEOTIDE SEQUENCE</scope>
    <source>
        <strain evidence="6">ATCC 19860</strain>
    </source>
</reference>
<dbReference type="HOGENOM" id="CLU_037628_6_1_4"/>
<sequence length="361" mass="39036">MESLPSSEPCTGARARYPPRYPNRLAQESGLASIKDVAQRAGVSTTTVSRVLTTPGAVRSPLRERVEQAIADMGYRPNLAARRLRQRRASIVGLIVSDIRSPFFTDVGRAVEDVAYRNGLRLILCNSDENPAKEQSYLELMADEQASGVILSPTMEGLQRLRPADWPFPLVLVDRALESSRVDRVVLDNHAAARRATEHLLQSGWRRIALLAGIHSTTGQQRHAGYADALAAHGLAPRPLWLDPTREAGERATAQCLAAPPAERPDALLATNGLLLLGALQAVQAAGLRTPQDIGIAGFDNNDWTALPALDVTTIAQPTYDIGRTAAELLLQRMQDPARPARRVVLEGELVVRGSSAKPGA</sequence>
<keyword evidence="1" id="KW-0805">Transcription regulation</keyword>
<dbReference type="PANTHER" id="PTHR30146:SF145">
    <property type="entry name" value="RIBOSE OPERON REPRESSOR"/>
    <property type="match status" value="1"/>
</dbReference>
<keyword evidence="7" id="KW-1185">Reference proteome</keyword>
<feature type="domain" description="HTH lacI-type" evidence="5">
    <location>
        <begin position="32"/>
        <end position="86"/>
    </location>
</feature>
<evidence type="ECO:0000256" key="4">
    <source>
        <dbReference type="SAM" id="MobiDB-lite"/>
    </source>
</evidence>
<proteinExistence type="predicted"/>
<dbReference type="AlphaFoldDB" id="F0Q5W2"/>
<evidence type="ECO:0000256" key="1">
    <source>
        <dbReference type="ARBA" id="ARBA00023015"/>
    </source>
</evidence>
<dbReference type="OrthoDB" id="5672046at2"/>
<dbReference type="Proteomes" id="UP000002482">
    <property type="component" value="Chromosome"/>
</dbReference>
<dbReference type="EMBL" id="CP002521">
    <property type="protein sequence ID" value="ADX48043.1"/>
    <property type="molecule type" value="Genomic_DNA"/>
</dbReference>
<dbReference type="InterPro" id="IPR046335">
    <property type="entry name" value="LacI/GalR-like_sensor"/>
</dbReference>
<dbReference type="InterPro" id="IPR028082">
    <property type="entry name" value="Peripla_BP_I"/>
</dbReference>
<name>F0Q5W2_PARA1</name>
<dbReference type="PANTHER" id="PTHR30146">
    <property type="entry name" value="LACI-RELATED TRANSCRIPTIONAL REPRESSOR"/>
    <property type="match status" value="1"/>
</dbReference>
<dbReference type="SUPFAM" id="SSF53822">
    <property type="entry name" value="Periplasmic binding protein-like I"/>
    <property type="match status" value="1"/>
</dbReference>
<dbReference type="SUPFAM" id="SSF47413">
    <property type="entry name" value="lambda repressor-like DNA-binding domains"/>
    <property type="match status" value="1"/>
</dbReference>
<dbReference type="PROSITE" id="PS50932">
    <property type="entry name" value="HTH_LACI_2"/>
    <property type="match status" value="1"/>
</dbReference>
<protein>
    <submittedName>
        <fullName evidence="6">Transcriptional regulator, LacI family</fullName>
    </submittedName>
</protein>
<keyword evidence="3" id="KW-0804">Transcription</keyword>
<dbReference type="PROSITE" id="PS00356">
    <property type="entry name" value="HTH_LACI_1"/>
    <property type="match status" value="1"/>
</dbReference>
<evidence type="ECO:0000256" key="3">
    <source>
        <dbReference type="ARBA" id="ARBA00023163"/>
    </source>
</evidence>
<dbReference type="KEGG" id="aaa:Acav_4154"/>
<dbReference type="Pfam" id="PF00356">
    <property type="entry name" value="LacI"/>
    <property type="match status" value="1"/>
</dbReference>
<dbReference type="Pfam" id="PF13377">
    <property type="entry name" value="Peripla_BP_3"/>
    <property type="match status" value="1"/>
</dbReference>
<accession>F0Q5W2</accession>
<feature type="region of interest" description="Disordered" evidence="4">
    <location>
        <begin position="1"/>
        <end position="21"/>
    </location>
</feature>